<dbReference type="InterPro" id="IPR050671">
    <property type="entry name" value="CD300_family_receptors"/>
</dbReference>
<evidence type="ECO:0000256" key="1">
    <source>
        <dbReference type="ARBA" id="ARBA00004370"/>
    </source>
</evidence>
<evidence type="ECO:0000256" key="2">
    <source>
        <dbReference type="ARBA" id="ARBA00022692"/>
    </source>
</evidence>
<dbReference type="PANTHER" id="PTHR11860">
    <property type="entry name" value="POLYMERIC-IMMUNOGLOBULIN RECEPTOR"/>
    <property type="match status" value="1"/>
</dbReference>
<dbReference type="InterPro" id="IPR013783">
    <property type="entry name" value="Ig-like_fold"/>
</dbReference>
<organism evidence="5 6">
    <name type="scientific">Umbra pygmaea</name>
    <name type="common">Eastern mudminnow</name>
    <dbReference type="NCBI Taxonomy" id="75934"/>
    <lineage>
        <taxon>Eukaryota</taxon>
        <taxon>Metazoa</taxon>
        <taxon>Chordata</taxon>
        <taxon>Craniata</taxon>
        <taxon>Vertebrata</taxon>
        <taxon>Euteleostomi</taxon>
        <taxon>Actinopterygii</taxon>
        <taxon>Neopterygii</taxon>
        <taxon>Teleostei</taxon>
        <taxon>Protacanthopterygii</taxon>
        <taxon>Esociformes</taxon>
        <taxon>Umbridae</taxon>
        <taxon>Umbra</taxon>
    </lineage>
</organism>
<protein>
    <recommendedName>
        <fullName evidence="4">Immunoglobulin V-set domain-containing protein</fullName>
    </recommendedName>
</protein>
<evidence type="ECO:0000313" key="5">
    <source>
        <dbReference type="EMBL" id="KAL1005558.1"/>
    </source>
</evidence>
<dbReference type="Pfam" id="PF07686">
    <property type="entry name" value="V-set"/>
    <property type="match status" value="1"/>
</dbReference>
<dbReference type="InterPro" id="IPR036179">
    <property type="entry name" value="Ig-like_dom_sf"/>
</dbReference>
<evidence type="ECO:0000313" key="6">
    <source>
        <dbReference type="Proteomes" id="UP001557470"/>
    </source>
</evidence>
<gene>
    <name evidence="5" type="ORF">UPYG_G00060660</name>
</gene>
<dbReference type="EMBL" id="JAGEUA010000002">
    <property type="protein sequence ID" value="KAL1005558.1"/>
    <property type="molecule type" value="Genomic_DNA"/>
</dbReference>
<keyword evidence="2" id="KW-0812">Transmembrane</keyword>
<dbReference type="InterPro" id="IPR013106">
    <property type="entry name" value="Ig_V-set"/>
</dbReference>
<evidence type="ECO:0000259" key="4">
    <source>
        <dbReference type="Pfam" id="PF07686"/>
    </source>
</evidence>
<proteinExistence type="predicted"/>
<comment type="caution">
    <text evidence="5">The sequence shown here is derived from an EMBL/GenBank/DDBJ whole genome shotgun (WGS) entry which is preliminary data.</text>
</comment>
<dbReference type="Gene3D" id="2.60.40.10">
    <property type="entry name" value="Immunoglobulins"/>
    <property type="match status" value="1"/>
</dbReference>
<reference evidence="5 6" key="1">
    <citation type="submission" date="2024-06" db="EMBL/GenBank/DDBJ databases">
        <authorList>
            <person name="Pan Q."/>
            <person name="Wen M."/>
            <person name="Jouanno E."/>
            <person name="Zahm M."/>
            <person name="Klopp C."/>
            <person name="Cabau C."/>
            <person name="Louis A."/>
            <person name="Berthelot C."/>
            <person name="Parey E."/>
            <person name="Roest Crollius H."/>
            <person name="Montfort J."/>
            <person name="Robinson-Rechavi M."/>
            <person name="Bouchez O."/>
            <person name="Lampietro C."/>
            <person name="Lopez Roques C."/>
            <person name="Donnadieu C."/>
            <person name="Postlethwait J."/>
            <person name="Bobe J."/>
            <person name="Verreycken H."/>
            <person name="Guiguen Y."/>
        </authorList>
    </citation>
    <scope>NUCLEOTIDE SEQUENCE [LARGE SCALE GENOMIC DNA]</scope>
    <source>
        <strain evidence="5">Up_M1</strain>
        <tissue evidence="5">Testis</tissue>
    </source>
</reference>
<dbReference type="Proteomes" id="UP001557470">
    <property type="component" value="Unassembled WGS sequence"/>
</dbReference>
<dbReference type="GO" id="GO:0016020">
    <property type="term" value="C:membrane"/>
    <property type="evidence" value="ECO:0007669"/>
    <property type="project" value="UniProtKB-SubCell"/>
</dbReference>
<feature type="domain" description="Immunoglobulin V-set" evidence="4">
    <location>
        <begin position="4"/>
        <end position="67"/>
    </location>
</feature>
<keyword evidence="3" id="KW-0472">Membrane</keyword>
<feature type="non-terminal residue" evidence="5">
    <location>
        <position position="1"/>
    </location>
</feature>
<dbReference type="AlphaFoldDB" id="A0ABD0X997"/>
<dbReference type="PANTHER" id="PTHR11860:SF118">
    <property type="entry name" value="CMRF35-LIKE MOLECULE 3-RELATED"/>
    <property type="match status" value="1"/>
</dbReference>
<name>A0ABD0X997_UMBPY</name>
<dbReference type="SUPFAM" id="SSF48726">
    <property type="entry name" value="Immunoglobulin"/>
    <property type="match status" value="1"/>
</dbReference>
<comment type="subcellular location">
    <subcellularLocation>
        <location evidence="1">Membrane</location>
    </subcellularLocation>
</comment>
<accession>A0ABD0X997</accession>
<evidence type="ECO:0000256" key="3">
    <source>
        <dbReference type="ARBA" id="ARBA00023136"/>
    </source>
</evidence>
<keyword evidence="6" id="KW-1185">Reference proteome</keyword>
<sequence length="155" mass="17089">EGNNKYFCKDPCSDKDILVQTKGSKNVTQGRYNIFDDVQNRVFFVTIKDLKKTDSGTYRCGVDRSIKDTYTDLYLTVNDAPKSTSNPRPDVSTTLPNLFATSFNNTTTKSNLSATSSNSSTTKSKLSATSQHLFTVSMTTEGFLNSTPPRAGRIT</sequence>